<dbReference type="NCBIfam" id="TIGR03025">
    <property type="entry name" value="EPS_sugtrans"/>
    <property type="match status" value="1"/>
</dbReference>
<name>A0A010YXL4_9ACTN</name>
<evidence type="ECO:0000259" key="8">
    <source>
        <dbReference type="Pfam" id="PF02397"/>
    </source>
</evidence>
<dbReference type="GO" id="GO:0016020">
    <property type="term" value="C:membrane"/>
    <property type="evidence" value="ECO:0007669"/>
    <property type="project" value="UniProtKB-SubCell"/>
</dbReference>
<protein>
    <submittedName>
        <fullName evidence="9">Exopolysaccharide biosynthesis polyprenyl glycosylphosphotransferase</fullName>
    </submittedName>
</protein>
<reference evidence="9 10" key="1">
    <citation type="submission" date="2013-07" db="EMBL/GenBank/DDBJ databases">
        <authorList>
            <consortium name="DOE Joint Genome Institute"/>
            <person name="Eisen J."/>
            <person name="Huntemann M."/>
            <person name="Han J."/>
            <person name="Chen A."/>
            <person name="Kyrpides N."/>
            <person name="Mavromatis K."/>
            <person name="Markowitz V."/>
            <person name="Palaniappan K."/>
            <person name="Ivanova N."/>
            <person name="Schaumberg A."/>
            <person name="Pati A."/>
            <person name="Liolios K."/>
            <person name="Nordberg H.P."/>
            <person name="Cantor M.N."/>
            <person name="Hua S.X."/>
            <person name="Woyke T."/>
        </authorList>
    </citation>
    <scope>NUCLEOTIDE SEQUENCE [LARGE SCALE GENOMIC DNA]</scope>
    <source>
        <strain evidence="9 10">DSM 44712</strain>
    </source>
</reference>
<gene>
    <name evidence="9" type="ORF">CryarDRAFT_0991</name>
</gene>
<keyword evidence="5 7" id="KW-1133">Transmembrane helix</keyword>
<dbReference type="GO" id="GO:0016780">
    <property type="term" value="F:phosphotransferase activity, for other substituted phosphate groups"/>
    <property type="evidence" value="ECO:0007669"/>
    <property type="project" value="TreeGrafter"/>
</dbReference>
<proteinExistence type="inferred from homology"/>
<evidence type="ECO:0000313" key="9">
    <source>
        <dbReference type="EMBL" id="EXG79938.1"/>
    </source>
</evidence>
<dbReference type="EMBL" id="JFBT01000001">
    <property type="protein sequence ID" value="EXG79938.1"/>
    <property type="molecule type" value="Genomic_DNA"/>
</dbReference>
<evidence type="ECO:0000313" key="10">
    <source>
        <dbReference type="Proteomes" id="UP000021053"/>
    </source>
</evidence>
<feature type="transmembrane region" description="Helical" evidence="7">
    <location>
        <begin position="95"/>
        <end position="118"/>
    </location>
</feature>
<feature type="transmembrane region" description="Helical" evidence="7">
    <location>
        <begin position="37"/>
        <end position="57"/>
    </location>
</feature>
<feature type="transmembrane region" description="Helical" evidence="7">
    <location>
        <begin position="315"/>
        <end position="335"/>
    </location>
</feature>
<feature type="transmembrane region" description="Helical" evidence="7">
    <location>
        <begin position="124"/>
        <end position="143"/>
    </location>
</feature>
<sequence>MTAEQVTDTLVLPKFGETVEVTPVEAPVDRQDLRRRAAVAACDAAAAVATAAALGWVLDSLPLQQALAVPAGWTITAWAVGAYHRRRLKIRLGDARGLLLTTVTLLAATSVVATLLSLSGARPLILAAVPATAVAAALSRVALRRFTRAGDALAAAPLVLYGPQDAVRRFCSAAGRDRSAPTIAAACITDLGRAGGDHASWAGGWDGPGGRGLTVVDATACPGDDPGAALDAVVDTVRRSGADTVVVTGHCDPDALRALSWRLEAHAVGVAVTPLWPVSAERVSVRTYGDATLVEVTPPRYDGARLTVRHLVDRAIAGLALVLLSPVLLGVAAAVKLTSPGPVFFSQLRTGQGGRRFRLLKFRTMVADAETLKAALATANQYTAGTLFKVRHDPRVTPVGGILRALSLDELPQLVNVLRGDMALVGPRPTATPPEQMRSDYRRRTLVKPGMTGLWQVSGRSNLPWEEAVRLDLRYVENRSLSMDFDIVCRTLPAVLSRDGAY</sequence>
<comment type="caution">
    <text evidence="9">The sequence shown here is derived from an EMBL/GenBank/DDBJ whole genome shotgun (WGS) entry which is preliminary data.</text>
</comment>
<dbReference type="InterPro" id="IPR003362">
    <property type="entry name" value="Bact_transf"/>
</dbReference>
<dbReference type="HOGENOM" id="CLU_024920_3_2_11"/>
<dbReference type="PATRIC" id="fig|927661.3.peg.974"/>
<dbReference type="Pfam" id="PF02397">
    <property type="entry name" value="Bac_transf"/>
    <property type="match status" value="1"/>
</dbReference>
<comment type="subcellular location">
    <subcellularLocation>
        <location evidence="1">Membrane</location>
        <topology evidence="1">Multi-pass membrane protein</topology>
    </subcellularLocation>
</comment>
<keyword evidence="6 7" id="KW-0472">Membrane</keyword>
<feature type="domain" description="Bacterial sugar transferase" evidence="8">
    <location>
        <begin position="310"/>
        <end position="496"/>
    </location>
</feature>
<evidence type="ECO:0000256" key="7">
    <source>
        <dbReference type="SAM" id="Phobius"/>
    </source>
</evidence>
<comment type="similarity">
    <text evidence="2">Belongs to the bacterial sugar transferase family.</text>
</comment>
<feature type="transmembrane region" description="Helical" evidence="7">
    <location>
        <begin position="63"/>
        <end position="83"/>
    </location>
</feature>
<accession>A0A010YXL4</accession>
<dbReference type="RefSeq" id="WP_051569754.1">
    <property type="nucleotide sequence ID" value="NZ_KK073874.1"/>
</dbReference>
<evidence type="ECO:0000256" key="4">
    <source>
        <dbReference type="ARBA" id="ARBA00022692"/>
    </source>
</evidence>
<evidence type="ECO:0000256" key="3">
    <source>
        <dbReference type="ARBA" id="ARBA00022679"/>
    </source>
</evidence>
<keyword evidence="4 7" id="KW-0812">Transmembrane</keyword>
<dbReference type="InterPro" id="IPR017475">
    <property type="entry name" value="EPS_sugar_tfrase"/>
</dbReference>
<evidence type="ECO:0000256" key="6">
    <source>
        <dbReference type="ARBA" id="ARBA00023136"/>
    </source>
</evidence>
<dbReference type="AlphaFoldDB" id="A0A010YXL4"/>
<dbReference type="PANTHER" id="PTHR30576:SF10">
    <property type="entry name" value="SLL5057 PROTEIN"/>
    <property type="match status" value="1"/>
</dbReference>
<evidence type="ECO:0000256" key="5">
    <source>
        <dbReference type="ARBA" id="ARBA00022989"/>
    </source>
</evidence>
<organism evidence="9 10">
    <name type="scientific">Cryptosporangium arvum DSM 44712</name>
    <dbReference type="NCBI Taxonomy" id="927661"/>
    <lineage>
        <taxon>Bacteria</taxon>
        <taxon>Bacillati</taxon>
        <taxon>Actinomycetota</taxon>
        <taxon>Actinomycetes</taxon>
        <taxon>Cryptosporangiales</taxon>
        <taxon>Cryptosporangiaceae</taxon>
        <taxon>Cryptosporangium</taxon>
    </lineage>
</organism>
<dbReference type="Proteomes" id="UP000021053">
    <property type="component" value="Unassembled WGS sequence"/>
</dbReference>
<keyword evidence="3 9" id="KW-0808">Transferase</keyword>
<evidence type="ECO:0000256" key="1">
    <source>
        <dbReference type="ARBA" id="ARBA00004141"/>
    </source>
</evidence>
<dbReference type="PANTHER" id="PTHR30576">
    <property type="entry name" value="COLANIC BIOSYNTHESIS UDP-GLUCOSE LIPID CARRIER TRANSFERASE"/>
    <property type="match status" value="1"/>
</dbReference>
<evidence type="ECO:0000256" key="2">
    <source>
        <dbReference type="ARBA" id="ARBA00006464"/>
    </source>
</evidence>
<keyword evidence="10" id="KW-1185">Reference proteome</keyword>